<dbReference type="PANTHER" id="PTHR37038">
    <property type="entry name" value="TRANSCRIPTIONAL REGULATOR-RELATED"/>
    <property type="match status" value="1"/>
</dbReference>
<dbReference type="AlphaFoldDB" id="A0A829R635"/>
<dbReference type="InterPro" id="IPR053163">
    <property type="entry name" value="HTH-type_regulator_Rgg"/>
</dbReference>
<proteinExistence type="predicted"/>
<accession>A0A829R635</accession>
<dbReference type="PANTHER" id="PTHR37038:SF13">
    <property type="entry name" value="HTH CRO_C1-TYPE DOMAIN-CONTAINING PROTEIN"/>
    <property type="match status" value="1"/>
</dbReference>
<name>A0A829R635_LISGR</name>
<comment type="caution">
    <text evidence="1">The sequence shown here is derived from an EMBL/GenBank/DDBJ whole genome shotgun (WGS) entry which is preliminary data.</text>
</comment>
<gene>
    <name evidence="1" type="ORF">LMUR_12621</name>
</gene>
<dbReference type="Proteomes" id="UP000019251">
    <property type="component" value="Unassembled WGS sequence"/>
</dbReference>
<reference evidence="1 2" key="1">
    <citation type="submission" date="2012-12" db="EMBL/GenBank/DDBJ databases">
        <title>Novel taxa of Listeriaceae from agricultural environments in the United States.</title>
        <authorList>
            <person name="den Bakker H.C."/>
            <person name="Allred A."/>
            <person name="Warchocki S."/>
            <person name="Wright E.M."/>
            <person name="Burrell A."/>
            <person name="Nightingale K.K."/>
            <person name="Kephart D."/>
            <person name="Wiedmann M."/>
        </authorList>
    </citation>
    <scope>NUCLEOTIDE SEQUENCE [LARGE SCALE GENOMIC DNA]</scope>
    <source>
        <strain evidence="1 2">FSL F6-1183</strain>
    </source>
</reference>
<dbReference type="EMBL" id="AODG01000015">
    <property type="protein sequence ID" value="EUJ26650.1"/>
    <property type="molecule type" value="Genomic_DNA"/>
</dbReference>
<organism evidence="1 2">
    <name type="scientific">Listeria grayi FSL F6-1183</name>
    <dbReference type="NCBI Taxonomy" id="1265827"/>
    <lineage>
        <taxon>Bacteria</taxon>
        <taxon>Bacillati</taxon>
        <taxon>Bacillota</taxon>
        <taxon>Bacilli</taxon>
        <taxon>Bacillales</taxon>
        <taxon>Listeriaceae</taxon>
        <taxon>Listeria</taxon>
    </lineage>
</organism>
<evidence type="ECO:0000313" key="1">
    <source>
        <dbReference type="EMBL" id="EUJ26650.1"/>
    </source>
</evidence>
<evidence type="ECO:0000313" key="2">
    <source>
        <dbReference type="Proteomes" id="UP000019251"/>
    </source>
</evidence>
<protein>
    <submittedName>
        <fullName evidence="1">Putative transcriptional regulator</fullName>
    </submittedName>
</protein>
<sequence length="259" mass="31184">MNQKKRNITIDKLQSILNDFNMSLREFEYIRNDYSFFPTDKIFFEFTSNKKNSIERKAGSKLIKEMEIHLEKNPTDFIIYCMYVIEDVFLKISEKNSYNIESPESFQIWSTLYNRPKWTYQEIFIMSKLFYVYPFEIATKVIRRIEKEMAKYLDFLKEINFDCTFYLNVGKFFIHNKELILAKSYLSKVLPLCKKHDKIILEIDAEAHLAIISHLNGDKNAHLLVADKIDLYKRLNRPNLAHDLETDWNTFFKNKNYHF</sequence>
<dbReference type="RefSeq" id="WP_036107610.1">
    <property type="nucleotide sequence ID" value="NZ_AODG01000015.1"/>
</dbReference>